<dbReference type="EMBL" id="CP060286">
    <property type="protein sequence ID" value="QNK42223.1"/>
    <property type="molecule type" value="Genomic_DNA"/>
</dbReference>
<dbReference type="GO" id="GO:0000917">
    <property type="term" value="P:division septum assembly"/>
    <property type="evidence" value="ECO:0007669"/>
    <property type="project" value="UniProtKB-KW"/>
</dbReference>
<dbReference type="InterPro" id="IPR036751">
    <property type="entry name" value="SpoVG_sf"/>
</dbReference>
<name>A0A7G8TF32_9FIRM</name>
<dbReference type="PANTHER" id="PTHR38429:SF1">
    <property type="entry name" value="SEPTATION PROTEIN SPOVG-RELATED"/>
    <property type="match status" value="1"/>
</dbReference>
<gene>
    <name evidence="4" type="ORF">HCR03_08450</name>
</gene>
<dbReference type="AlphaFoldDB" id="A0A7G8TF32"/>
<accession>A0A7G8TF32</accession>
<protein>
    <submittedName>
        <fullName evidence="4">Septation protein SpoVG family protein</fullName>
    </submittedName>
</protein>
<evidence type="ECO:0000256" key="2">
    <source>
        <dbReference type="ARBA" id="ARBA00023210"/>
    </source>
</evidence>
<dbReference type="Pfam" id="PF04026">
    <property type="entry name" value="SpoVG"/>
    <property type="match status" value="1"/>
</dbReference>
<dbReference type="GO" id="GO:0030435">
    <property type="term" value="P:sporulation resulting in formation of a cellular spore"/>
    <property type="evidence" value="ECO:0007669"/>
    <property type="project" value="InterPro"/>
</dbReference>
<dbReference type="RefSeq" id="WP_187037632.1">
    <property type="nucleotide sequence ID" value="NZ_CP060286.1"/>
</dbReference>
<evidence type="ECO:0000313" key="5">
    <source>
        <dbReference type="Proteomes" id="UP000515909"/>
    </source>
</evidence>
<evidence type="ECO:0000256" key="1">
    <source>
        <dbReference type="ARBA" id="ARBA00022618"/>
    </source>
</evidence>
<dbReference type="Gene3D" id="3.30.1120.40">
    <property type="entry name" value="Stage V sporulation protein G"/>
    <property type="match status" value="1"/>
</dbReference>
<sequence length="91" mass="10169">MKVTAKIVATLTDKGRLKAIATVCLDGEFLITGVRIVDCEKGPGVFMPSRKDKKEEYRDICFPITPELHQKIKDAVLDAFEKQADKADETE</sequence>
<evidence type="ECO:0000313" key="4">
    <source>
        <dbReference type="EMBL" id="QNK42223.1"/>
    </source>
</evidence>
<dbReference type="PANTHER" id="PTHR38429">
    <property type="entry name" value="SEPTATION PROTEIN SPOVG-RELATED"/>
    <property type="match status" value="1"/>
</dbReference>
<dbReference type="Proteomes" id="UP000515909">
    <property type="component" value="Chromosome"/>
</dbReference>
<keyword evidence="3" id="KW-0131">Cell cycle</keyword>
<evidence type="ECO:0000256" key="3">
    <source>
        <dbReference type="ARBA" id="ARBA00023306"/>
    </source>
</evidence>
<dbReference type="SUPFAM" id="SSF160537">
    <property type="entry name" value="SpoVG-like"/>
    <property type="match status" value="1"/>
</dbReference>
<reference evidence="4 5" key="1">
    <citation type="submission" date="2020-08" db="EMBL/GenBank/DDBJ databases">
        <title>The isolate Caproiciproducens sp. 7D4C2 produces n-caproate at mildly acidic conditions from hexoses: genome and rBOX comparison with related strains and chain-elongating bacteria.</title>
        <authorList>
            <person name="Esquivel-Elizondo S."/>
            <person name="Bagci C."/>
            <person name="Temovska M."/>
            <person name="Jeon B.S."/>
            <person name="Bessarab I."/>
            <person name="Williams R.B.H."/>
            <person name="Huson D.H."/>
            <person name="Angenent L.T."/>
        </authorList>
    </citation>
    <scope>NUCLEOTIDE SEQUENCE [LARGE SCALE GENOMIC DNA]</scope>
    <source>
        <strain evidence="4 5">7D4C2</strain>
    </source>
</reference>
<keyword evidence="2" id="KW-0717">Septation</keyword>
<dbReference type="InterPro" id="IPR007170">
    <property type="entry name" value="SpoVG"/>
</dbReference>
<proteinExistence type="predicted"/>
<keyword evidence="1" id="KW-0132">Cell division</keyword>
<dbReference type="KEGG" id="cfem:HCR03_08450"/>
<organism evidence="4 5">
    <name type="scientific">Caproicibacter fermentans</name>
    <dbReference type="NCBI Taxonomy" id="2576756"/>
    <lineage>
        <taxon>Bacteria</taxon>
        <taxon>Bacillati</taxon>
        <taxon>Bacillota</taxon>
        <taxon>Clostridia</taxon>
        <taxon>Eubacteriales</taxon>
        <taxon>Acutalibacteraceae</taxon>
        <taxon>Caproicibacter</taxon>
    </lineage>
</organism>